<evidence type="ECO:0000256" key="6">
    <source>
        <dbReference type="ARBA" id="ARBA00022824"/>
    </source>
</evidence>
<dbReference type="PANTHER" id="PTHR28650:SF1">
    <property type="entry name" value="PHOSPHATIDYLINOSITOL-GLYCAN BIOSYNTHESIS CLASS X PROTEIN"/>
    <property type="match status" value="1"/>
</dbReference>
<evidence type="ECO:0000256" key="4">
    <source>
        <dbReference type="ARBA" id="ARBA00022502"/>
    </source>
</evidence>
<dbReference type="GO" id="GO:0006506">
    <property type="term" value="P:GPI anchor biosynthetic process"/>
    <property type="evidence" value="ECO:0007669"/>
    <property type="project" value="UniProtKB-UniPathway"/>
</dbReference>
<feature type="signal peptide" evidence="10">
    <location>
        <begin position="1"/>
        <end position="26"/>
    </location>
</feature>
<dbReference type="EMBL" id="JXTC01000710">
    <property type="protein sequence ID" value="PON39670.1"/>
    <property type="molecule type" value="Genomic_DNA"/>
</dbReference>
<accession>A0A2P5AT02</accession>
<dbReference type="OrthoDB" id="5546453at2759"/>
<dbReference type="PANTHER" id="PTHR28650">
    <property type="entry name" value="PHOSPHATIDYLINOSITOL-GLYCAN BIOSYNTHESIS CLASS X PROTEIN"/>
    <property type="match status" value="1"/>
</dbReference>
<proteinExistence type="inferred from homology"/>
<organism evidence="11 12">
    <name type="scientific">Trema orientale</name>
    <name type="common">Charcoal tree</name>
    <name type="synonym">Celtis orientalis</name>
    <dbReference type="NCBI Taxonomy" id="63057"/>
    <lineage>
        <taxon>Eukaryota</taxon>
        <taxon>Viridiplantae</taxon>
        <taxon>Streptophyta</taxon>
        <taxon>Embryophyta</taxon>
        <taxon>Tracheophyta</taxon>
        <taxon>Spermatophyta</taxon>
        <taxon>Magnoliopsida</taxon>
        <taxon>eudicotyledons</taxon>
        <taxon>Gunneridae</taxon>
        <taxon>Pentapetalae</taxon>
        <taxon>rosids</taxon>
        <taxon>fabids</taxon>
        <taxon>Rosales</taxon>
        <taxon>Cannabaceae</taxon>
        <taxon>Trema</taxon>
    </lineage>
</organism>
<dbReference type="GO" id="GO:0016757">
    <property type="term" value="F:glycosyltransferase activity"/>
    <property type="evidence" value="ECO:0007669"/>
    <property type="project" value="UniProtKB-KW"/>
</dbReference>
<reference evidence="12" key="1">
    <citation type="submission" date="2016-06" db="EMBL/GenBank/DDBJ databases">
        <title>Parallel loss of symbiosis genes in relatives of nitrogen-fixing non-legume Parasponia.</title>
        <authorList>
            <person name="Van Velzen R."/>
            <person name="Holmer R."/>
            <person name="Bu F."/>
            <person name="Rutten L."/>
            <person name="Van Zeijl A."/>
            <person name="Liu W."/>
            <person name="Santuari L."/>
            <person name="Cao Q."/>
            <person name="Sharma T."/>
            <person name="Shen D."/>
            <person name="Roswanjaya Y."/>
            <person name="Wardhani T."/>
            <person name="Kalhor M.S."/>
            <person name="Jansen J."/>
            <person name="Van den Hoogen J."/>
            <person name="Gungor B."/>
            <person name="Hartog M."/>
            <person name="Hontelez J."/>
            <person name="Verver J."/>
            <person name="Yang W.-C."/>
            <person name="Schijlen E."/>
            <person name="Repin R."/>
            <person name="Schilthuizen M."/>
            <person name="Schranz E."/>
            <person name="Heidstra R."/>
            <person name="Miyata K."/>
            <person name="Fedorova E."/>
            <person name="Kohlen W."/>
            <person name="Bisseling T."/>
            <person name="Smit S."/>
            <person name="Geurts R."/>
        </authorList>
    </citation>
    <scope>NUCLEOTIDE SEQUENCE [LARGE SCALE GENOMIC DNA]</scope>
    <source>
        <strain evidence="12">cv. RG33-2</strain>
    </source>
</reference>
<comment type="pathway">
    <text evidence="2">Glycolipid biosynthesis; glycosylphosphatidylinositol-anchor biosynthesis.</text>
</comment>
<dbReference type="AlphaFoldDB" id="A0A2P5AT02"/>
<keyword evidence="12" id="KW-1185">Reference proteome</keyword>
<feature type="chain" id="PRO_5015162084" evidence="10">
    <location>
        <begin position="27"/>
        <end position="291"/>
    </location>
</feature>
<keyword evidence="5" id="KW-0812">Transmembrane</keyword>
<comment type="subcellular location">
    <subcellularLocation>
        <location evidence="1">Endoplasmic reticulum membrane</location>
        <topology evidence="1">Single-pass membrane protein</topology>
    </subcellularLocation>
</comment>
<keyword evidence="10" id="KW-0732">Signal</keyword>
<keyword evidence="11" id="KW-0808">Transferase</keyword>
<sequence>MERVGLRIWWLLVGTCFALFPAPAFSMDSDSSSFSTKVGTSDPNIDVKDPYSSSFCTSKYIMKSYYERYEQLDDSNYQDLIEHELPFGSCDIQPDNRNLVPRLLILERKLIGEGSHRHLFSSIRLSIQAKSITEISYNNCGVILIERLPSGVFADPFELQHLLQRGVFNDVAVFGDTNLELPSFLSNRSAVEVHMDISPSILRDEKEIDIKLALPLHARYAPLNESGYSQVVFSVPDLFLRCSVERESLHNQSCLYAIANDDAELQYAALVIVLTSLFRSNSNMCESSKQS</sequence>
<evidence type="ECO:0000313" key="12">
    <source>
        <dbReference type="Proteomes" id="UP000237000"/>
    </source>
</evidence>
<keyword evidence="7" id="KW-1133">Transmembrane helix</keyword>
<dbReference type="GO" id="GO:0005789">
    <property type="term" value="C:endoplasmic reticulum membrane"/>
    <property type="evidence" value="ECO:0007669"/>
    <property type="project" value="UniProtKB-SubCell"/>
</dbReference>
<evidence type="ECO:0000256" key="7">
    <source>
        <dbReference type="ARBA" id="ARBA00022989"/>
    </source>
</evidence>
<dbReference type="InterPro" id="IPR013233">
    <property type="entry name" value="PIG-X/PBN1"/>
</dbReference>
<evidence type="ECO:0000256" key="1">
    <source>
        <dbReference type="ARBA" id="ARBA00004389"/>
    </source>
</evidence>
<dbReference type="STRING" id="63057.A0A2P5AT02"/>
<keyword evidence="11" id="KW-0328">Glycosyltransferase</keyword>
<keyword evidence="6" id="KW-0256">Endoplasmic reticulum</keyword>
<evidence type="ECO:0000256" key="10">
    <source>
        <dbReference type="SAM" id="SignalP"/>
    </source>
</evidence>
<dbReference type="FunCoup" id="A0A2P5AT02">
    <property type="interactions" value="856"/>
</dbReference>
<evidence type="ECO:0000256" key="5">
    <source>
        <dbReference type="ARBA" id="ARBA00022692"/>
    </source>
</evidence>
<dbReference type="Proteomes" id="UP000237000">
    <property type="component" value="Unassembled WGS sequence"/>
</dbReference>
<comment type="similarity">
    <text evidence="3">Belongs to the PIGX family.</text>
</comment>
<dbReference type="InParanoid" id="A0A2P5AT02"/>
<evidence type="ECO:0000313" key="11">
    <source>
        <dbReference type="EMBL" id="PON39670.1"/>
    </source>
</evidence>
<evidence type="ECO:0000256" key="9">
    <source>
        <dbReference type="ARBA" id="ARBA00023180"/>
    </source>
</evidence>
<name>A0A2P5AT02_TREOI</name>
<dbReference type="InterPro" id="IPR040039">
    <property type="entry name" value="PIGX"/>
</dbReference>
<dbReference type="SMART" id="SM00780">
    <property type="entry name" value="PIG-X"/>
    <property type="match status" value="1"/>
</dbReference>
<evidence type="ECO:0000256" key="3">
    <source>
        <dbReference type="ARBA" id="ARBA00010345"/>
    </source>
</evidence>
<gene>
    <name evidence="11" type="ORF">TorRG33x02_342160</name>
</gene>
<keyword evidence="4" id="KW-0337">GPI-anchor biosynthesis</keyword>
<keyword evidence="9" id="KW-0325">Glycoprotein</keyword>
<evidence type="ECO:0000256" key="8">
    <source>
        <dbReference type="ARBA" id="ARBA00023136"/>
    </source>
</evidence>
<dbReference type="UniPathway" id="UPA00196"/>
<dbReference type="Pfam" id="PF08320">
    <property type="entry name" value="PIG-X"/>
    <property type="match status" value="1"/>
</dbReference>
<evidence type="ECO:0000256" key="2">
    <source>
        <dbReference type="ARBA" id="ARBA00004687"/>
    </source>
</evidence>
<protein>
    <submittedName>
        <fullName evidence="11">Glycosylphosphatidylinositol-mannosyltransferase I, PIG-X/PBN</fullName>
    </submittedName>
</protein>
<comment type="caution">
    <text evidence="11">The sequence shown here is derived from an EMBL/GenBank/DDBJ whole genome shotgun (WGS) entry which is preliminary data.</text>
</comment>
<keyword evidence="8" id="KW-0472">Membrane</keyword>